<evidence type="ECO:0000256" key="1">
    <source>
        <dbReference type="SAM" id="SignalP"/>
    </source>
</evidence>
<sequence length="184" mass="19494">MRFSGPFLSQLAAALVAFSASATVAVVQAAAAAASPSVDADARAPGPQFREVFVGYFDIFSRHNASGPFGTRVRNAMSGGSMWDAATGALVADILPFSDTGLHSASGPFFPEAVVPLVWKEDGHYAAFFTSGVREGNAHLSWEYAHVETDSPAYAWMNSRFFIAAVNSTAAPRLTFTVFEETSS</sequence>
<keyword evidence="1" id="KW-0732">Signal</keyword>
<dbReference type="Proteomes" id="UP000230002">
    <property type="component" value="Unassembled WGS sequence"/>
</dbReference>
<accession>A0A2G8SRS1</accession>
<feature type="signal peptide" evidence="1">
    <location>
        <begin position="1"/>
        <end position="29"/>
    </location>
</feature>
<dbReference type="AlphaFoldDB" id="A0A2G8SRS1"/>
<feature type="chain" id="PRO_5013681442" evidence="1">
    <location>
        <begin position="30"/>
        <end position="184"/>
    </location>
</feature>
<dbReference type="Gene3D" id="2.40.160.20">
    <property type="match status" value="1"/>
</dbReference>
<dbReference type="OrthoDB" id="2749676at2759"/>
<name>A0A2G8SRS1_9APHY</name>
<evidence type="ECO:0000313" key="3">
    <source>
        <dbReference type="Proteomes" id="UP000230002"/>
    </source>
</evidence>
<evidence type="ECO:0000313" key="2">
    <source>
        <dbReference type="EMBL" id="PIL36413.1"/>
    </source>
</evidence>
<protein>
    <submittedName>
        <fullName evidence="2">Uncharacterized protein</fullName>
    </submittedName>
</protein>
<reference evidence="2 3" key="1">
    <citation type="journal article" date="2015" name="Sci. Rep.">
        <title>Chromosome-level genome map provides insights into diverse defense mechanisms in the medicinal fungus Ganoderma sinense.</title>
        <authorList>
            <person name="Zhu Y."/>
            <person name="Xu J."/>
            <person name="Sun C."/>
            <person name="Zhou S."/>
            <person name="Xu H."/>
            <person name="Nelson D.R."/>
            <person name="Qian J."/>
            <person name="Song J."/>
            <person name="Luo H."/>
            <person name="Xiang L."/>
            <person name="Li Y."/>
            <person name="Xu Z."/>
            <person name="Ji A."/>
            <person name="Wang L."/>
            <person name="Lu S."/>
            <person name="Hayward A."/>
            <person name="Sun W."/>
            <person name="Li X."/>
            <person name="Schwartz D.C."/>
            <person name="Wang Y."/>
            <person name="Chen S."/>
        </authorList>
    </citation>
    <scope>NUCLEOTIDE SEQUENCE [LARGE SCALE GENOMIC DNA]</scope>
    <source>
        <strain evidence="2 3">ZZ0214-1</strain>
    </source>
</reference>
<keyword evidence="3" id="KW-1185">Reference proteome</keyword>
<organism evidence="2 3">
    <name type="scientific">Ganoderma sinense ZZ0214-1</name>
    <dbReference type="NCBI Taxonomy" id="1077348"/>
    <lineage>
        <taxon>Eukaryota</taxon>
        <taxon>Fungi</taxon>
        <taxon>Dikarya</taxon>
        <taxon>Basidiomycota</taxon>
        <taxon>Agaricomycotina</taxon>
        <taxon>Agaricomycetes</taxon>
        <taxon>Polyporales</taxon>
        <taxon>Polyporaceae</taxon>
        <taxon>Ganoderma</taxon>
    </lineage>
</organism>
<proteinExistence type="predicted"/>
<dbReference type="EMBL" id="AYKW01000001">
    <property type="protein sequence ID" value="PIL36413.1"/>
    <property type="molecule type" value="Genomic_DNA"/>
</dbReference>
<comment type="caution">
    <text evidence="2">The sequence shown here is derived from an EMBL/GenBank/DDBJ whole genome shotgun (WGS) entry which is preliminary data.</text>
</comment>
<gene>
    <name evidence="2" type="ORF">GSI_00101</name>
</gene>